<name>A0A3M9YF83_9PEZI</name>
<dbReference type="EC" id="2.3.2.31" evidence="2"/>
<dbReference type="GeneID" id="39606677"/>
<evidence type="ECO:0000256" key="3">
    <source>
        <dbReference type="ARBA" id="ARBA00022679"/>
    </source>
</evidence>
<dbReference type="EMBL" id="RBVV01000018">
    <property type="protein sequence ID" value="RNJ59233.1"/>
    <property type="molecule type" value="Genomic_DNA"/>
</dbReference>
<feature type="region of interest" description="Disordered" evidence="10">
    <location>
        <begin position="259"/>
        <end position="307"/>
    </location>
</feature>
<accession>A0A3M9YF83</accession>
<dbReference type="InterPro" id="IPR044066">
    <property type="entry name" value="TRIAD_supradom"/>
</dbReference>
<reference evidence="13 14" key="1">
    <citation type="submission" date="2018-10" db="EMBL/GenBank/DDBJ databases">
        <title>Genome sequence of Verticillium nonalfalfae VnAa140.</title>
        <authorList>
            <person name="Stajich J.E."/>
            <person name="Kasson M.T."/>
        </authorList>
    </citation>
    <scope>NUCLEOTIDE SEQUENCE [LARGE SCALE GENOMIC DNA]</scope>
    <source>
        <strain evidence="13 14">VnAa140</strain>
    </source>
</reference>
<dbReference type="AlphaFoldDB" id="A0A3M9YF83"/>
<evidence type="ECO:0000259" key="11">
    <source>
        <dbReference type="PROSITE" id="PS50089"/>
    </source>
</evidence>
<dbReference type="RefSeq" id="XP_028497391.1">
    <property type="nucleotide sequence ID" value="XM_028637183.1"/>
</dbReference>
<feature type="domain" description="RING-type" evidence="12">
    <location>
        <begin position="77"/>
        <end position="379"/>
    </location>
</feature>
<proteinExistence type="predicted"/>
<dbReference type="GO" id="GO:0016567">
    <property type="term" value="P:protein ubiquitination"/>
    <property type="evidence" value="ECO:0007669"/>
    <property type="project" value="InterPro"/>
</dbReference>
<keyword evidence="14" id="KW-1185">Reference proteome</keyword>
<keyword evidence="8" id="KW-0862">Zinc</keyword>
<comment type="caution">
    <text evidence="13">The sequence shown here is derived from an EMBL/GenBank/DDBJ whole genome shotgun (WGS) entry which is preliminary data.</text>
</comment>
<feature type="compositionally biased region" description="Basic and acidic residues" evidence="10">
    <location>
        <begin position="267"/>
        <end position="290"/>
    </location>
</feature>
<dbReference type="SMART" id="SM00647">
    <property type="entry name" value="IBR"/>
    <property type="match status" value="1"/>
</dbReference>
<evidence type="ECO:0000256" key="1">
    <source>
        <dbReference type="ARBA" id="ARBA00001798"/>
    </source>
</evidence>
<keyword evidence="5" id="KW-0677">Repeat</keyword>
<organism evidence="13 14">
    <name type="scientific">Verticillium nonalfalfae</name>
    <dbReference type="NCBI Taxonomy" id="1051616"/>
    <lineage>
        <taxon>Eukaryota</taxon>
        <taxon>Fungi</taxon>
        <taxon>Dikarya</taxon>
        <taxon>Ascomycota</taxon>
        <taxon>Pezizomycotina</taxon>
        <taxon>Sordariomycetes</taxon>
        <taxon>Hypocreomycetidae</taxon>
        <taxon>Glomerellales</taxon>
        <taxon>Plectosphaerellaceae</taxon>
        <taxon>Verticillium</taxon>
    </lineage>
</organism>
<dbReference type="InterPro" id="IPR031127">
    <property type="entry name" value="E3_UB_ligase_RBR"/>
</dbReference>
<evidence type="ECO:0000259" key="12">
    <source>
        <dbReference type="PROSITE" id="PS51873"/>
    </source>
</evidence>
<dbReference type="GO" id="GO:0061630">
    <property type="term" value="F:ubiquitin protein ligase activity"/>
    <property type="evidence" value="ECO:0007669"/>
    <property type="project" value="UniProtKB-EC"/>
</dbReference>
<dbReference type="STRING" id="1051616.A0A3M9YF83"/>
<keyword evidence="4" id="KW-0479">Metal-binding</keyword>
<protein>
    <recommendedName>
        <fullName evidence="2">RBR-type E3 ubiquitin transferase</fullName>
        <ecNumber evidence="2">2.3.2.31</ecNumber>
    </recommendedName>
</protein>
<dbReference type="PROSITE" id="PS51873">
    <property type="entry name" value="TRIAD"/>
    <property type="match status" value="1"/>
</dbReference>
<evidence type="ECO:0000256" key="8">
    <source>
        <dbReference type="ARBA" id="ARBA00022833"/>
    </source>
</evidence>
<dbReference type="GO" id="GO:0008270">
    <property type="term" value="F:zinc ion binding"/>
    <property type="evidence" value="ECO:0007669"/>
    <property type="project" value="UniProtKB-KW"/>
</dbReference>
<keyword evidence="3" id="KW-0808">Transferase</keyword>
<evidence type="ECO:0000256" key="2">
    <source>
        <dbReference type="ARBA" id="ARBA00012251"/>
    </source>
</evidence>
<dbReference type="PROSITE" id="PS50089">
    <property type="entry name" value="ZF_RING_2"/>
    <property type="match status" value="1"/>
</dbReference>
<dbReference type="PANTHER" id="PTHR11685">
    <property type="entry name" value="RBR FAMILY RING FINGER AND IBR DOMAIN-CONTAINING"/>
    <property type="match status" value="1"/>
</dbReference>
<dbReference type="InterPro" id="IPR002867">
    <property type="entry name" value="IBR_dom"/>
</dbReference>
<evidence type="ECO:0000256" key="5">
    <source>
        <dbReference type="ARBA" id="ARBA00022737"/>
    </source>
</evidence>
<evidence type="ECO:0000313" key="14">
    <source>
        <dbReference type="Proteomes" id="UP000267145"/>
    </source>
</evidence>
<keyword evidence="7" id="KW-0833">Ubl conjugation pathway</keyword>
<evidence type="ECO:0000256" key="9">
    <source>
        <dbReference type="PROSITE-ProRule" id="PRU00175"/>
    </source>
</evidence>
<sequence length="396" mass="44543">METWVSISTKPLKDQVELDKMPLGDNWKQAASSIVDWRSEAVELRFGQHYQQAEASDDENPGVIIARQRIPAKNLSEEKECPICVEPKALAKFPIFSITPTCVHPPEACLECLKVAIRTELNSRHWKDIRCPECRELLEYVDVQRYADDATFSRYENLALRAAMHQADNFIWCAGGCGSGQIHETGAEQPIVICLHCSGRSCFTHEVAWHDGLTCEEFDSLLADPENFRSRIEVENAAVDEEEARRRAQDAVDHALAGRLAADQEAEERARVERDKQARRKAAEAAERARKTAARRKKEDEQSMATMNRTTKKCPGCSWAIEKNSGCSHMTCTYTLPLGGPIVPTRGLGALRLRCGAYLRLDSQFAGLKCRFEFCWGCYRRWGACRNIQCTGPTAS</sequence>
<dbReference type="CDD" id="cd20335">
    <property type="entry name" value="BRcat_RBR"/>
    <property type="match status" value="1"/>
</dbReference>
<comment type="catalytic activity">
    <reaction evidence="1">
        <text>[E2 ubiquitin-conjugating enzyme]-S-ubiquitinyl-L-cysteine + [acceptor protein]-L-lysine = [E2 ubiquitin-conjugating enzyme]-L-cysteine + [acceptor protein]-N(6)-ubiquitinyl-L-lysine.</text>
        <dbReference type="EC" id="2.3.2.31"/>
    </reaction>
</comment>
<dbReference type="InterPro" id="IPR001841">
    <property type="entry name" value="Znf_RING"/>
</dbReference>
<keyword evidence="6 9" id="KW-0863">Zinc-finger</keyword>
<dbReference type="Pfam" id="PF01485">
    <property type="entry name" value="IBR"/>
    <property type="match status" value="1"/>
</dbReference>
<feature type="domain" description="RING-type" evidence="11">
    <location>
        <begin position="81"/>
        <end position="135"/>
    </location>
</feature>
<evidence type="ECO:0000313" key="13">
    <source>
        <dbReference type="EMBL" id="RNJ59233.1"/>
    </source>
</evidence>
<dbReference type="CDD" id="cd20336">
    <property type="entry name" value="Rcat_RBR"/>
    <property type="match status" value="1"/>
</dbReference>
<dbReference type="Gene3D" id="1.20.120.1750">
    <property type="match status" value="1"/>
</dbReference>
<dbReference type="InterPro" id="IPR013083">
    <property type="entry name" value="Znf_RING/FYVE/PHD"/>
</dbReference>
<evidence type="ECO:0000256" key="7">
    <source>
        <dbReference type="ARBA" id="ARBA00022786"/>
    </source>
</evidence>
<evidence type="ECO:0000256" key="6">
    <source>
        <dbReference type="ARBA" id="ARBA00022771"/>
    </source>
</evidence>
<dbReference type="SUPFAM" id="SSF57850">
    <property type="entry name" value="RING/U-box"/>
    <property type="match status" value="3"/>
</dbReference>
<dbReference type="Proteomes" id="UP000267145">
    <property type="component" value="Unassembled WGS sequence"/>
</dbReference>
<gene>
    <name evidence="13" type="ORF">D7B24_002988</name>
</gene>
<dbReference type="Gene3D" id="3.30.40.10">
    <property type="entry name" value="Zinc/RING finger domain, C3HC4 (zinc finger)"/>
    <property type="match status" value="1"/>
</dbReference>
<evidence type="ECO:0000256" key="4">
    <source>
        <dbReference type="ARBA" id="ARBA00022723"/>
    </source>
</evidence>
<evidence type="ECO:0000256" key="10">
    <source>
        <dbReference type="SAM" id="MobiDB-lite"/>
    </source>
</evidence>